<keyword evidence="5 11" id="KW-0479">Metal-binding</keyword>
<evidence type="ECO:0000256" key="11">
    <source>
        <dbReference type="PIRSR" id="PIRSR602401-1"/>
    </source>
</evidence>
<comment type="similarity">
    <text evidence="2 12">Belongs to the cytochrome P450 family.</text>
</comment>
<dbReference type="InterPro" id="IPR001128">
    <property type="entry name" value="Cyt_P450"/>
</dbReference>
<evidence type="ECO:0000256" key="10">
    <source>
        <dbReference type="ARBA" id="ARBA00023136"/>
    </source>
</evidence>
<dbReference type="GO" id="GO:0016020">
    <property type="term" value="C:membrane"/>
    <property type="evidence" value="ECO:0007669"/>
    <property type="project" value="UniProtKB-SubCell"/>
</dbReference>
<feature type="transmembrane region" description="Helical" evidence="13">
    <location>
        <begin position="17"/>
        <end position="38"/>
    </location>
</feature>
<keyword evidence="3 11" id="KW-0349">Heme</keyword>
<dbReference type="GO" id="GO:0016705">
    <property type="term" value="F:oxidoreductase activity, acting on paired donors, with incorporation or reduction of molecular oxygen"/>
    <property type="evidence" value="ECO:0007669"/>
    <property type="project" value="InterPro"/>
</dbReference>
<evidence type="ECO:0000256" key="3">
    <source>
        <dbReference type="ARBA" id="ARBA00022617"/>
    </source>
</evidence>
<dbReference type="PROSITE" id="PS00086">
    <property type="entry name" value="CYTOCHROME_P450"/>
    <property type="match status" value="1"/>
</dbReference>
<dbReference type="GO" id="GO:0004497">
    <property type="term" value="F:monooxygenase activity"/>
    <property type="evidence" value="ECO:0007669"/>
    <property type="project" value="UniProtKB-KW"/>
</dbReference>
<evidence type="ECO:0000256" key="1">
    <source>
        <dbReference type="ARBA" id="ARBA00004167"/>
    </source>
</evidence>
<evidence type="ECO:0000256" key="5">
    <source>
        <dbReference type="ARBA" id="ARBA00022723"/>
    </source>
</evidence>
<feature type="binding site" description="axial binding residue" evidence="11">
    <location>
        <position position="485"/>
    </location>
    <ligand>
        <name>heme</name>
        <dbReference type="ChEBI" id="CHEBI:30413"/>
    </ligand>
    <ligandPart>
        <name>Fe</name>
        <dbReference type="ChEBI" id="CHEBI:18248"/>
    </ligandPart>
</feature>
<name>A0A8B8K4Y1_ABRPR</name>
<dbReference type="InterPro" id="IPR050665">
    <property type="entry name" value="Cytochrome_P450_Monooxygen"/>
</dbReference>
<dbReference type="AlphaFoldDB" id="A0A8B8K4Y1"/>
<dbReference type="PANTHER" id="PTHR24282">
    <property type="entry name" value="CYTOCHROME P450 FAMILY MEMBER"/>
    <property type="match status" value="1"/>
</dbReference>
<keyword evidence="14" id="KW-1185">Reference proteome</keyword>
<evidence type="ECO:0000256" key="13">
    <source>
        <dbReference type="SAM" id="Phobius"/>
    </source>
</evidence>
<dbReference type="KEGG" id="aprc:113852600"/>
<dbReference type="InterPro" id="IPR002401">
    <property type="entry name" value="Cyt_P450_E_grp-I"/>
</dbReference>
<evidence type="ECO:0000256" key="7">
    <source>
        <dbReference type="ARBA" id="ARBA00023002"/>
    </source>
</evidence>
<evidence type="ECO:0000256" key="2">
    <source>
        <dbReference type="ARBA" id="ARBA00010617"/>
    </source>
</evidence>
<dbReference type="PRINTS" id="PR00385">
    <property type="entry name" value="P450"/>
</dbReference>
<dbReference type="GeneID" id="113852600"/>
<gene>
    <name evidence="15" type="primary">LOC113852600</name>
</gene>
<evidence type="ECO:0000256" key="8">
    <source>
        <dbReference type="ARBA" id="ARBA00023004"/>
    </source>
</evidence>
<keyword evidence="8 11" id="KW-0408">Iron</keyword>
<comment type="subcellular location">
    <subcellularLocation>
        <location evidence="1">Membrane</location>
        <topology evidence="1">Single-pass membrane protein</topology>
    </subcellularLocation>
</comment>
<dbReference type="InterPro" id="IPR036396">
    <property type="entry name" value="Cyt_P450_sf"/>
</dbReference>
<evidence type="ECO:0000256" key="4">
    <source>
        <dbReference type="ARBA" id="ARBA00022692"/>
    </source>
</evidence>
<reference evidence="15" key="2">
    <citation type="submission" date="2025-08" db="UniProtKB">
        <authorList>
            <consortium name="RefSeq"/>
        </authorList>
    </citation>
    <scope>IDENTIFICATION</scope>
    <source>
        <tissue evidence="15">Young leaves</tissue>
    </source>
</reference>
<dbReference type="Gene3D" id="1.10.630.10">
    <property type="entry name" value="Cytochrome P450"/>
    <property type="match status" value="1"/>
</dbReference>
<dbReference type="RefSeq" id="XP_027338716.1">
    <property type="nucleotide sequence ID" value="XM_027482915.1"/>
</dbReference>
<reference evidence="14" key="1">
    <citation type="journal article" date="2019" name="Toxins">
        <title>Detection of Abrin-Like and Prepropulchellin-Like Toxin Genes and Transcripts Using Whole Genome Sequencing and Full-Length Transcript Sequencing of Abrus precatorius.</title>
        <authorList>
            <person name="Hovde B.T."/>
            <person name="Daligault H.E."/>
            <person name="Hanschen E.R."/>
            <person name="Kunde Y.A."/>
            <person name="Johnson M.B."/>
            <person name="Starkenburg S.R."/>
            <person name="Johnson S.L."/>
        </authorList>
    </citation>
    <scope>NUCLEOTIDE SEQUENCE [LARGE SCALE GENOMIC DNA]</scope>
</reference>
<dbReference type="PRINTS" id="PR00463">
    <property type="entry name" value="EP450I"/>
</dbReference>
<keyword evidence="9 12" id="KW-0503">Monooxygenase</keyword>
<dbReference type="Proteomes" id="UP000694853">
    <property type="component" value="Unplaced"/>
</dbReference>
<evidence type="ECO:0000256" key="12">
    <source>
        <dbReference type="RuleBase" id="RU000461"/>
    </source>
</evidence>
<accession>A0A8B8K4Y1</accession>
<sequence>MEAEGQWQISERVVKEIWWSMVFIVACSMIIIYEKLWLRPQRIRSMLQKQGIKGPKPSFPFGNISEMQQVHQQAPVSIENLDDWLHSLFPYFHKWKQLYGSIFLYSTGIKQHLYVGIPELIKGIGLHKSLDLGRPSYLTKPLKPMLGEGILRANGVHWTFQRNLLAPEFFLTKIKNMVDLMEESTMEIIRKWESYIRESEGGIAELVIDGDLKVLTADVISKACFGSSYAQGNLIFAKLATMQSALARPSILFGFLNIRFLPTKENKETWKLQKEVDSLILKVIKDREAENQKSSTNENQKDLLNIILEGAANATNNGEKGIFKAGYNVNQLILDICKNIYFAGSESSAIAVSWTLMLLALHPHWQQRVRSEIMETYGNMLPHSFHDMDKLRKLKALTMVIQESLRLYGPAVTASREVLAEMKLGEHVLPKGINMWLFIPSLHRDTDNWGPDAREFNPERFASGVSAACKYPQAYIPFGLGSRICLGQNFALLEIKIVLSLLLTNFSFSLSPNYCHCPVYKMLLMPKYGVRLLVSKVNNTFP</sequence>
<proteinExistence type="inferred from homology"/>
<dbReference type="InterPro" id="IPR017972">
    <property type="entry name" value="Cyt_P450_CS"/>
</dbReference>
<dbReference type="GO" id="GO:0020037">
    <property type="term" value="F:heme binding"/>
    <property type="evidence" value="ECO:0007669"/>
    <property type="project" value="InterPro"/>
</dbReference>
<organism evidence="14 15">
    <name type="scientific">Abrus precatorius</name>
    <name type="common">Indian licorice</name>
    <name type="synonym">Glycine abrus</name>
    <dbReference type="NCBI Taxonomy" id="3816"/>
    <lineage>
        <taxon>Eukaryota</taxon>
        <taxon>Viridiplantae</taxon>
        <taxon>Streptophyta</taxon>
        <taxon>Embryophyta</taxon>
        <taxon>Tracheophyta</taxon>
        <taxon>Spermatophyta</taxon>
        <taxon>Magnoliopsida</taxon>
        <taxon>eudicotyledons</taxon>
        <taxon>Gunneridae</taxon>
        <taxon>Pentapetalae</taxon>
        <taxon>rosids</taxon>
        <taxon>fabids</taxon>
        <taxon>Fabales</taxon>
        <taxon>Fabaceae</taxon>
        <taxon>Papilionoideae</taxon>
        <taxon>50 kb inversion clade</taxon>
        <taxon>NPAAA clade</taxon>
        <taxon>indigoferoid/millettioid clade</taxon>
        <taxon>Abreae</taxon>
        <taxon>Abrus</taxon>
    </lineage>
</organism>
<keyword evidence="4 13" id="KW-0812">Transmembrane</keyword>
<keyword evidence="7 12" id="KW-0560">Oxidoreductase</keyword>
<dbReference type="Pfam" id="PF00067">
    <property type="entry name" value="p450"/>
    <property type="match status" value="1"/>
</dbReference>
<comment type="cofactor">
    <cofactor evidence="11">
        <name>heme</name>
        <dbReference type="ChEBI" id="CHEBI:30413"/>
    </cofactor>
</comment>
<evidence type="ECO:0000256" key="6">
    <source>
        <dbReference type="ARBA" id="ARBA00022989"/>
    </source>
</evidence>
<dbReference type="PANTHER" id="PTHR24282:SF130">
    <property type="entry name" value="CYTOCHROME P450 FAMILY PROTEIN"/>
    <property type="match status" value="1"/>
</dbReference>
<dbReference type="GO" id="GO:0005506">
    <property type="term" value="F:iron ion binding"/>
    <property type="evidence" value="ECO:0007669"/>
    <property type="project" value="InterPro"/>
</dbReference>
<dbReference type="OrthoDB" id="1470350at2759"/>
<evidence type="ECO:0000313" key="14">
    <source>
        <dbReference type="Proteomes" id="UP000694853"/>
    </source>
</evidence>
<keyword evidence="10 13" id="KW-0472">Membrane</keyword>
<keyword evidence="6 13" id="KW-1133">Transmembrane helix</keyword>
<protein>
    <submittedName>
        <fullName evidence="15">Cytochrome P450 714A1-like</fullName>
    </submittedName>
</protein>
<dbReference type="SUPFAM" id="SSF48264">
    <property type="entry name" value="Cytochrome P450"/>
    <property type="match status" value="1"/>
</dbReference>
<evidence type="ECO:0000256" key="9">
    <source>
        <dbReference type="ARBA" id="ARBA00023033"/>
    </source>
</evidence>
<evidence type="ECO:0000313" key="15">
    <source>
        <dbReference type="RefSeq" id="XP_027338716.1"/>
    </source>
</evidence>